<dbReference type="Pfam" id="PF05485">
    <property type="entry name" value="THAP"/>
    <property type="match status" value="1"/>
</dbReference>
<evidence type="ECO:0000256" key="7">
    <source>
        <dbReference type="PROSITE-ProRule" id="PRU01263"/>
    </source>
</evidence>
<dbReference type="AlphaFoldDB" id="A0A067QTV7"/>
<organism evidence="12 13">
    <name type="scientific">Zootermopsis nevadensis</name>
    <name type="common">Dampwood termite</name>
    <dbReference type="NCBI Taxonomy" id="136037"/>
    <lineage>
        <taxon>Eukaryota</taxon>
        <taxon>Metazoa</taxon>
        <taxon>Ecdysozoa</taxon>
        <taxon>Arthropoda</taxon>
        <taxon>Hexapoda</taxon>
        <taxon>Insecta</taxon>
        <taxon>Pterygota</taxon>
        <taxon>Neoptera</taxon>
        <taxon>Polyneoptera</taxon>
        <taxon>Dictyoptera</taxon>
        <taxon>Blattodea</taxon>
        <taxon>Blattoidea</taxon>
        <taxon>Termitoidae</taxon>
        <taxon>Termopsidae</taxon>
        <taxon>Zootermopsis</taxon>
    </lineage>
</organism>
<accession>A0A067QTV7</accession>
<proteinExistence type="predicted"/>
<dbReference type="SUPFAM" id="SSF57716">
    <property type="entry name" value="Glucocorticoid receptor-like (DNA-binding domain)"/>
    <property type="match status" value="2"/>
</dbReference>
<feature type="compositionally biased region" description="Low complexity" evidence="8">
    <location>
        <begin position="365"/>
        <end position="375"/>
    </location>
</feature>
<sequence length="588" mass="66758">MKRRQTETKQTKRKCMEPDINCFLCARVGNEVDFIPIFSTKGKTEQLYQKIMIYTPFKVDENDNLQQCVCSTCTYEISHWHNFIQTCIEAQNKIHVISNVDCFQRNTKHRIADVSCNNASFESASREGRQKPCIIKDELIVPDKTVTTTSDCQNVECFSNAEIFIRKRSKSSALSVAKTCLNNSNKSSFIKKSSNASSPVDHICNESKGSGRTYCIARWCGNNAKKSPGISLFRIPKDPNRALLWLTNAEREDLKMLSTDVLHTKYLCMEHFNDDMFMNSSKKKLVWNALPTCFPKPNYAHTKESKTNSQHQQKKSKTARKIISEVHQPTRRRPLKPKPATVELSAEAGLKSHPGICNAEEIKSLSGADSSANSSPRIKKEDSPLTEIQTCPLKTMRNDTNPLPKCQITSQLSLQASRMLDVPNTNKFTTKLQETAAHSRTSNIILCNNSNETVDIKQDKIQNVTNTCEYLSLGNTDSVHHKDYHSDSSTVGDNKRNENYTSISDESYLNCDVESLCLEHAFRETNERIYPCRYCGEMFLVKSNLILHQTTYHSDHPVGCELCGKVLYKSRSEFMEHVCDHHGDSLQK</sequence>
<dbReference type="PROSITE" id="PS50157">
    <property type="entry name" value="ZINC_FINGER_C2H2_2"/>
    <property type="match status" value="1"/>
</dbReference>
<reference evidence="12 13" key="1">
    <citation type="journal article" date="2014" name="Nat. Commun.">
        <title>Molecular traces of alternative social organization in a termite genome.</title>
        <authorList>
            <person name="Terrapon N."/>
            <person name="Li C."/>
            <person name="Robertson H.M."/>
            <person name="Ji L."/>
            <person name="Meng X."/>
            <person name="Booth W."/>
            <person name="Chen Z."/>
            <person name="Childers C.P."/>
            <person name="Glastad K.M."/>
            <person name="Gokhale K."/>
            <person name="Gowin J."/>
            <person name="Gronenberg W."/>
            <person name="Hermansen R.A."/>
            <person name="Hu H."/>
            <person name="Hunt B.G."/>
            <person name="Huylmans A.K."/>
            <person name="Khalil S.M."/>
            <person name="Mitchell R.D."/>
            <person name="Munoz-Torres M.C."/>
            <person name="Mustard J.A."/>
            <person name="Pan H."/>
            <person name="Reese J.T."/>
            <person name="Scharf M.E."/>
            <person name="Sun F."/>
            <person name="Vogel H."/>
            <person name="Xiao J."/>
            <person name="Yang W."/>
            <person name="Yang Z."/>
            <person name="Yang Z."/>
            <person name="Zhou J."/>
            <person name="Zhu J."/>
            <person name="Brent C.S."/>
            <person name="Elsik C.G."/>
            <person name="Goodisman M.A."/>
            <person name="Liberles D.A."/>
            <person name="Roe R.M."/>
            <person name="Vargo E.L."/>
            <person name="Vilcinskas A."/>
            <person name="Wang J."/>
            <person name="Bornberg-Bauer E."/>
            <person name="Korb J."/>
            <person name="Zhang G."/>
            <person name="Liebig J."/>
        </authorList>
    </citation>
    <scope>NUCLEOTIDE SEQUENCE [LARGE SCALE GENOMIC DNA]</scope>
    <source>
        <tissue evidence="12">Whole organism</tissue>
    </source>
</reference>
<feature type="region of interest" description="Disordered" evidence="8">
    <location>
        <begin position="299"/>
        <end position="340"/>
    </location>
</feature>
<keyword evidence="4 6" id="KW-0238">DNA-binding</keyword>
<feature type="binding site" evidence="7">
    <location>
        <position position="22"/>
    </location>
    <ligand>
        <name>Zn(2+)</name>
        <dbReference type="ChEBI" id="CHEBI:29105"/>
    </ligand>
</feature>
<dbReference type="SMART" id="SM00355">
    <property type="entry name" value="ZnF_C2H2"/>
    <property type="match status" value="2"/>
</dbReference>
<dbReference type="Gene3D" id="3.40.1800.20">
    <property type="match status" value="1"/>
</dbReference>
<protein>
    <submittedName>
        <fullName evidence="12">Uncharacterized protein</fullName>
    </submittedName>
</protein>
<evidence type="ECO:0000256" key="8">
    <source>
        <dbReference type="SAM" id="MobiDB-lite"/>
    </source>
</evidence>
<evidence type="ECO:0000256" key="5">
    <source>
        <dbReference type="PROSITE-ProRule" id="PRU00042"/>
    </source>
</evidence>
<evidence type="ECO:0000313" key="12">
    <source>
        <dbReference type="EMBL" id="KDR13260.1"/>
    </source>
</evidence>
<feature type="domain" description="THAP-type" evidence="10">
    <location>
        <begin position="211"/>
        <end position="294"/>
    </location>
</feature>
<dbReference type="SMART" id="SM00868">
    <property type="entry name" value="zf-AD"/>
    <property type="match status" value="1"/>
</dbReference>
<keyword evidence="2 5" id="KW-0863">Zinc-finger</keyword>
<dbReference type="SMART" id="SM00980">
    <property type="entry name" value="THAP"/>
    <property type="match status" value="1"/>
</dbReference>
<dbReference type="GO" id="GO:0005634">
    <property type="term" value="C:nucleus"/>
    <property type="evidence" value="ECO:0007669"/>
    <property type="project" value="InterPro"/>
</dbReference>
<dbReference type="OrthoDB" id="7683421at2759"/>
<dbReference type="GO" id="GO:0008270">
    <property type="term" value="F:zinc ion binding"/>
    <property type="evidence" value="ECO:0007669"/>
    <property type="project" value="UniProtKB-UniRule"/>
</dbReference>
<feature type="binding site" evidence="7">
    <location>
        <position position="73"/>
    </location>
    <ligand>
        <name>Zn(2+)</name>
        <dbReference type="ChEBI" id="CHEBI:29105"/>
    </ligand>
</feature>
<dbReference type="PROSITE" id="PS51915">
    <property type="entry name" value="ZAD"/>
    <property type="match status" value="1"/>
</dbReference>
<dbReference type="Pfam" id="PF07776">
    <property type="entry name" value="zf-AD"/>
    <property type="match status" value="1"/>
</dbReference>
<dbReference type="PROSITE" id="PS50950">
    <property type="entry name" value="ZF_THAP"/>
    <property type="match status" value="1"/>
</dbReference>
<dbReference type="InterPro" id="IPR026516">
    <property type="entry name" value="THAP1/10"/>
</dbReference>
<dbReference type="GO" id="GO:0043565">
    <property type="term" value="F:sequence-specific DNA binding"/>
    <property type="evidence" value="ECO:0007669"/>
    <property type="project" value="InterPro"/>
</dbReference>
<evidence type="ECO:0000256" key="6">
    <source>
        <dbReference type="PROSITE-ProRule" id="PRU00309"/>
    </source>
</evidence>
<feature type="binding site" evidence="7">
    <location>
        <position position="70"/>
    </location>
    <ligand>
        <name>Zn(2+)</name>
        <dbReference type="ChEBI" id="CHEBI:29105"/>
    </ligand>
</feature>
<dbReference type="Gene3D" id="3.30.160.60">
    <property type="entry name" value="Classic Zinc Finger"/>
    <property type="match status" value="1"/>
</dbReference>
<dbReference type="SUPFAM" id="SSF57667">
    <property type="entry name" value="beta-beta-alpha zinc fingers"/>
    <property type="match status" value="1"/>
</dbReference>
<dbReference type="PROSITE" id="PS00028">
    <property type="entry name" value="ZINC_FINGER_C2H2_1"/>
    <property type="match status" value="1"/>
</dbReference>
<dbReference type="InterPro" id="IPR013087">
    <property type="entry name" value="Znf_C2H2_type"/>
</dbReference>
<dbReference type="InterPro" id="IPR036236">
    <property type="entry name" value="Znf_C2H2_sf"/>
</dbReference>
<dbReference type="Proteomes" id="UP000027135">
    <property type="component" value="Unassembled WGS sequence"/>
</dbReference>
<dbReference type="InParanoid" id="A0A067QTV7"/>
<keyword evidence="3 7" id="KW-0862">Zinc</keyword>
<feature type="domain" description="ZAD" evidence="11">
    <location>
        <begin position="20"/>
        <end position="97"/>
    </location>
</feature>
<dbReference type="InterPro" id="IPR006612">
    <property type="entry name" value="THAP_Znf"/>
</dbReference>
<evidence type="ECO:0000256" key="1">
    <source>
        <dbReference type="ARBA" id="ARBA00022723"/>
    </source>
</evidence>
<keyword evidence="1 7" id="KW-0479">Metal-binding</keyword>
<name>A0A067QTV7_ZOONE</name>
<dbReference type="PANTHER" id="PTHR46600">
    <property type="entry name" value="THAP DOMAIN-CONTAINING"/>
    <property type="match status" value="1"/>
</dbReference>
<evidence type="ECO:0000259" key="11">
    <source>
        <dbReference type="PROSITE" id="PS51915"/>
    </source>
</evidence>
<dbReference type="EMBL" id="KK852956">
    <property type="protein sequence ID" value="KDR13260.1"/>
    <property type="molecule type" value="Genomic_DNA"/>
</dbReference>
<dbReference type="SMART" id="SM00692">
    <property type="entry name" value="DM3"/>
    <property type="match status" value="1"/>
</dbReference>
<evidence type="ECO:0000259" key="9">
    <source>
        <dbReference type="PROSITE" id="PS50157"/>
    </source>
</evidence>
<keyword evidence="13" id="KW-1185">Reference proteome</keyword>
<feature type="region of interest" description="Disordered" evidence="8">
    <location>
        <begin position="365"/>
        <end position="385"/>
    </location>
</feature>
<evidence type="ECO:0000256" key="3">
    <source>
        <dbReference type="ARBA" id="ARBA00022833"/>
    </source>
</evidence>
<evidence type="ECO:0000313" key="13">
    <source>
        <dbReference type="Proteomes" id="UP000027135"/>
    </source>
</evidence>
<evidence type="ECO:0000256" key="4">
    <source>
        <dbReference type="ARBA" id="ARBA00023125"/>
    </source>
</evidence>
<dbReference type="InterPro" id="IPR012934">
    <property type="entry name" value="Znf_AD"/>
</dbReference>
<dbReference type="PANTHER" id="PTHR46600:SF11">
    <property type="entry name" value="THAP DOMAIN-CONTAINING PROTEIN 10"/>
    <property type="match status" value="1"/>
</dbReference>
<evidence type="ECO:0000256" key="2">
    <source>
        <dbReference type="ARBA" id="ARBA00022771"/>
    </source>
</evidence>
<feature type="binding site" evidence="7">
    <location>
        <position position="25"/>
    </location>
    <ligand>
        <name>Zn(2+)</name>
        <dbReference type="ChEBI" id="CHEBI:29105"/>
    </ligand>
</feature>
<gene>
    <name evidence="12" type="ORF">L798_12648</name>
</gene>
<feature type="domain" description="C2H2-type" evidence="9">
    <location>
        <begin position="530"/>
        <end position="557"/>
    </location>
</feature>
<evidence type="ECO:0000259" key="10">
    <source>
        <dbReference type="PROSITE" id="PS50950"/>
    </source>
</evidence>